<dbReference type="PANTHER" id="PTHR33877">
    <property type="entry name" value="SLL1193 PROTEIN"/>
    <property type="match status" value="1"/>
</dbReference>
<dbReference type="RefSeq" id="WP_130501241.1">
    <property type="nucleotide sequence ID" value="NZ_SHMP01000006.1"/>
</dbReference>
<dbReference type="EMBL" id="SHMP01000006">
    <property type="protein sequence ID" value="RZV08260.1"/>
    <property type="molecule type" value="Genomic_DNA"/>
</dbReference>
<evidence type="ECO:0000259" key="2">
    <source>
        <dbReference type="SMART" id="SM00507"/>
    </source>
</evidence>
<comment type="caution">
    <text evidence="3">The sequence shown here is derived from an EMBL/GenBank/DDBJ whole genome shotgun (WGS) entry which is preliminary data.</text>
</comment>
<evidence type="ECO:0000256" key="1">
    <source>
        <dbReference type="ARBA" id="ARBA00023172"/>
    </source>
</evidence>
<evidence type="ECO:0000313" key="3">
    <source>
        <dbReference type="EMBL" id="RZV08260.1"/>
    </source>
</evidence>
<dbReference type="GO" id="GO:0003677">
    <property type="term" value="F:DNA binding"/>
    <property type="evidence" value="ECO:0007669"/>
    <property type="project" value="InterPro"/>
</dbReference>
<dbReference type="InterPro" id="IPR003615">
    <property type="entry name" value="HNH_nuc"/>
</dbReference>
<accession>A0A482Y405</accession>
<dbReference type="PANTHER" id="PTHR33877:SF2">
    <property type="entry name" value="OS07G0170200 PROTEIN"/>
    <property type="match status" value="1"/>
</dbReference>
<proteinExistence type="predicted"/>
<dbReference type="CDD" id="cd00397">
    <property type="entry name" value="DNA_BRE_C"/>
    <property type="match status" value="1"/>
</dbReference>
<gene>
    <name evidence="3" type="ORF">BDK88_3227</name>
</gene>
<feature type="domain" description="HNH nuclease" evidence="2">
    <location>
        <begin position="12"/>
        <end position="62"/>
    </location>
</feature>
<dbReference type="GO" id="GO:0008270">
    <property type="term" value="F:zinc ion binding"/>
    <property type="evidence" value="ECO:0007669"/>
    <property type="project" value="InterPro"/>
</dbReference>
<dbReference type="Proteomes" id="UP000291097">
    <property type="component" value="Unassembled WGS sequence"/>
</dbReference>
<dbReference type="InterPro" id="IPR002104">
    <property type="entry name" value="Integrase_catalytic"/>
</dbReference>
<dbReference type="GO" id="GO:0015074">
    <property type="term" value="P:DNA integration"/>
    <property type="evidence" value="ECO:0007669"/>
    <property type="project" value="InterPro"/>
</dbReference>
<dbReference type="CDD" id="cd00085">
    <property type="entry name" value="HNHc"/>
    <property type="match status" value="1"/>
</dbReference>
<dbReference type="InterPro" id="IPR002711">
    <property type="entry name" value="HNH"/>
</dbReference>
<protein>
    <submittedName>
        <fullName evidence="3">Phage integrase family protein</fullName>
    </submittedName>
</protein>
<dbReference type="AlphaFoldDB" id="A0A482Y405"/>
<dbReference type="SMART" id="SM00507">
    <property type="entry name" value="HNHc"/>
    <property type="match status" value="1"/>
</dbReference>
<dbReference type="OrthoDB" id="11472at2157"/>
<dbReference type="Pfam" id="PF00589">
    <property type="entry name" value="Phage_integrase"/>
    <property type="match status" value="1"/>
</dbReference>
<name>A0A482Y405_9EURY</name>
<dbReference type="InterPro" id="IPR052892">
    <property type="entry name" value="NA-targeting_endonuclease"/>
</dbReference>
<dbReference type="InterPro" id="IPR011010">
    <property type="entry name" value="DNA_brk_join_enz"/>
</dbReference>
<dbReference type="GO" id="GO:0006310">
    <property type="term" value="P:DNA recombination"/>
    <property type="evidence" value="ECO:0007669"/>
    <property type="project" value="UniProtKB-KW"/>
</dbReference>
<dbReference type="InterPro" id="IPR013762">
    <property type="entry name" value="Integrase-like_cat_sf"/>
</dbReference>
<dbReference type="Gene3D" id="1.10.30.50">
    <property type="match status" value="1"/>
</dbReference>
<evidence type="ECO:0000313" key="4">
    <source>
        <dbReference type="Proteomes" id="UP000291097"/>
    </source>
</evidence>
<dbReference type="SUPFAM" id="SSF56349">
    <property type="entry name" value="DNA breaking-rejoining enzymes"/>
    <property type="match status" value="1"/>
</dbReference>
<dbReference type="GO" id="GO:0004519">
    <property type="term" value="F:endonuclease activity"/>
    <property type="evidence" value="ECO:0007669"/>
    <property type="project" value="InterPro"/>
</dbReference>
<sequence length="283" mass="32649">MGERIRGHEWFKIREQVMERDDWQCRNCAEESNLVVHHIVPISNHGTNQLTNLVTLCRQCHRAAHNHRSGIENGSSSELPSRKIFTEGTISTVCRSTHHPLHLALIVIIIKTGIGVGEICNLDLQDVTLKNDSSNTLPELSGPGLQIRYGGDIPYNNRRERRESTVIPVDSELEHVLLRWLAIRPDHPDTDSLFVKTKEKWGERIDPSTVRYVFEKIGRDHGLYSENNEMENLTPVSLRYFFKERFGGRPAHREYILGRRTRSDIDVSSFEDDYRNNILKIFG</sequence>
<reference evidence="3 4" key="1">
    <citation type="submission" date="2019-02" db="EMBL/GenBank/DDBJ databases">
        <title>Genomic Encyclopedia of Archaeal and Bacterial Type Strains, Phase II (KMG-II): from individual species to whole genera.</title>
        <authorList>
            <person name="Goeker M."/>
        </authorList>
    </citation>
    <scope>NUCLEOTIDE SEQUENCE [LARGE SCALE GENOMIC DNA]</scope>
    <source>
        <strain evidence="3 4">DSM 18328</strain>
    </source>
</reference>
<dbReference type="Pfam" id="PF01844">
    <property type="entry name" value="HNH"/>
    <property type="match status" value="1"/>
</dbReference>
<keyword evidence="1" id="KW-0233">DNA recombination</keyword>
<organism evidence="3 4">
    <name type="scientific">Natrinema hispanicum</name>
    <dbReference type="NCBI Taxonomy" id="392421"/>
    <lineage>
        <taxon>Archaea</taxon>
        <taxon>Methanobacteriati</taxon>
        <taxon>Methanobacteriota</taxon>
        <taxon>Stenosarchaea group</taxon>
        <taxon>Halobacteria</taxon>
        <taxon>Halobacteriales</taxon>
        <taxon>Natrialbaceae</taxon>
        <taxon>Natrinema</taxon>
    </lineage>
</organism>
<dbReference type="Gene3D" id="1.10.443.10">
    <property type="entry name" value="Intergrase catalytic core"/>
    <property type="match status" value="1"/>
</dbReference>